<feature type="region of interest" description="Disordered" evidence="1">
    <location>
        <begin position="126"/>
        <end position="149"/>
    </location>
</feature>
<evidence type="ECO:0000313" key="2">
    <source>
        <dbReference type="EMBL" id="KKL63723.1"/>
    </source>
</evidence>
<comment type="caution">
    <text evidence="2">The sequence shown here is derived from an EMBL/GenBank/DDBJ whole genome shotgun (WGS) entry which is preliminary data.</text>
</comment>
<protein>
    <recommendedName>
        <fullName evidence="3">Tail assembly chaperone</fullName>
    </recommendedName>
</protein>
<gene>
    <name evidence="2" type="ORF">LCGC14_2172240</name>
</gene>
<evidence type="ECO:0008006" key="3">
    <source>
        <dbReference type="Google" id="ProtNLM"/>
    </source>
</evidence>
<dbReference type="EMBL" id="LAZR01028066">
    <property type="protein sequence ID" value="KKL63723.1"/>
    <property type="molecule type" value="Genomic_DNA"/>
</dbReference>
<accession>A0A0F9DPL1</accession>
<proteinExistence type="predicted"/>
<organism evidence="2">
    <name type="scientific">marine sediment metagenome</name>
    <dbReference type="NCBI Taxonomy" id="412755"/>
    <lineage>
        <taxon>unclassified sequences</taxon>
        <taxon>metagenomes</taxon>
        <taxon>ecological metagenomes</taxon>
    </lineage>
</organism>
<dbReference type="AlphaFoldDB" id="A0A0F9DPL1"/>
<reference evidence="2" key="1">
    <citation type="journal article" date="2015" name="Nature">
        <title>Complex archaea that bridge the gap between prokaryotes and eukaryotes.</title>
        <authorList>
            <person name="Spang A."/>
            <person name="Saw J.H."/>
            <person name="Jorgensen S.L."/>
            <person name="Zaremba-Niedzwiedzka K."/>
            <person name="Martijn J."/>
            <person name="Lind A.E."/>
            <person name="van Eijk R."/>
            <person name="Schleper C."/>
            <person name="Guy L."/>
            <person name="Ettema T.J."/>
        </authorList>
    </citation>
    <scope>NUCLEOTIDE SEQUENCE</scope>
</reference>
<feature type="compositionally biased region" description="Low complexity" evidence="1">
    <location>
        <begin position="126"/>
        <end position="139"/>
    </location>
</feature>
<evidence type="ECO:0000256" key="1">
    <source>
        <dbReference type="SAM" id="MobiDB-lite"/>
    </source>
</evidence>
<sequence>MAKKKRTTKRARKPRQSAKRVIAEFSTTEFVRPVISIDGDKFEMRVPEEMTFDEFAMQIGFGESIQEIISRGINTETLAEMQELVESATRNLLVDVPDEVTNKVTPGLYMKIHGVFNTLASATDEASASASASRSSPGANDSTEAEETA</sequence>
<name>A0A0F9DPL1_9ZZZZ</name>